<dbReference type="Proteomes" id="UP000499080">
    <property type="component" value="Unassembled WGS sequence"/>
</dbReference>
<name>A0A4Y2U6M8_ARAVE</name>
<sequence>MDSESLVSPAVWFNILQLRISYFLLIQDVFTVKELAPRFITKVINRLVYQQSGEWLKADGPQKQLGFPQADYRLCRSLIFLYAQRIYFNGKRTVPAYH</sequence>
<reference evidence="1 2" key="1">
    <citation type="journal article" date="2019" name="Sci. Rep.">
        <title>Orb-weaving spider Araneus ventricosus genome elucidates the spidroin gene catalogue.</title>
        <authorList>
            <person name="Kono N."/>
            <person name="Nakamura H."/>
            <person name="Ohtoshi R."/>
            <person name="Moran D.A.P."/>
            <person name="Shinohara A."/>
            <person name="Yoshida Y."/>
            <person name="Fujiwara M."/>
            <person name="Mori M."/>
            <person name="Tomita M."/>
            <person name="Arakawa K."/>
        </authorList>
    </citation>
    <scope>NUCLEOTIDE SEQUENCE [LARGE SCALE GENOMIC DNA]</scope>
</reference>
<organism evidence="1 2">
    <name type="scientific">Araneus ventricosus</name>
    <name type="common">Orbweaver spider</name>
    <name type="synonym">Epeira ventricosa</name>
    <dbReference type="NCBI Taxonomy" id="182803"/>
    <lineage>
        <taxon>Eukaryota</taxon>
        <taxon>Metazoa</taxon>
        <taxon>Ecdysozoa</taxon>
        <taxon>Arthropoda</taxon>
        <taxon>Chelicerata</taxon>
        <taxon>Arachnida</taxon>
        <taxon>Araneae</taxon>
        <taxon>Araneomorphae</taxon>
        <taxon>Entelegynae</taxon>
        <taxon>Araneoidea</taxon>
        <taxon>Araneidae</taxon>
        <taxon>Araneus</taxon>
    </lineage>
</organism>
<gene>
    <name evidence="1" type="ORF">AVEN_25862_1</name>
</gene>
<comment type="caution">
    <text evidence="1">The sequence shown here is derived from an EMBL/GenBank/DDBJ whole genome shotgun (WGS) entry which is preliminary data.</text>
</comment>
<dbReference type="EMBL" id="BGPR01033991">
    <property type="protein sequence ID" value="GBO08143.1"/>
    <property type="molecule type" value="Genomic_DNA"/>
</dbReference>
<protein>
    <submittedName>
        <fullName evidence="1">Uncharacterized protein</fullName>
    </submittedName>
</protein>
<dbReference type="AlphaFoldDB" id="A0A4Y2U6M8"/>
<evidence type="ECO:0000313" key="2">
    <source>
        <dbReference type="Proteomes" id="UP000499080"/>
    </source>
</evidence>
<proteinExistence type="predicted"/>
<accession>A0A4Y2U6M8</accession>
<evidence type="ECO:0000313" key="1">
    <source>
        <dbReference type="EMBL" id="GBO08143.1"/>
    </source>
</evidence>
<keyword evidence="2" id="KW-1185">Reference proteome</keyword>